<keyword evidence="5" id="KW-0560">Oxidoreductase</keyword>
<name>A0A1W6SQL7_9PROT</name>
<dbReference type="PROSITE" id="PS00978">
    <property type="entry name" value="FAD_G3PDH_2"/>
    <property type="match status" value="1"/>
</dbReference>
<dbReference type="PANTHER" id="PTHR11985">
    <property type="entry name" value="GLYCEROL-3-PHOSPHATE DEHYDROGENASE"/>
    <property type="match status" value="1"/>
</dbReference>
<dbReference type="Pfam" id="PF01266">
    <property type="entry name" value="DAO"/>
    <property type="match status" value="1"/>
</dbReference>
<evidence type="ECO:0000259" key="6">
    <source>
        <dbReference type="Pfam" id="PF01266"/>
    </source>
</evidence>
<evidence type="ECO:0000256" key="3">
    <source>
        <dbReference type="ARBA" id="ARBA00022630"/>
    </source>
</evidence>
<evidence type="ECO:0000256" key="5">
    <source>
        <dbReference type="ARBA" id="ARBA00023002"/>
    </source>
</evidence>
<sequence>MTETYDVVIIGGGIHGAGIAQAVAAQGFSVMVLEQNGIASGTSSRSSKLIHGGLRYLESGQFSLVRECLRERALLLELAPQLIKLKPFYIPVYRDTTRRPWLVRAGLSLYAVLGGLHPATRFRRVPQNQWKNLDGLDTTHLDAVFQYYDAQTDDAALTRAVMRSAQRMGARLKMPAAFTGAHLDDRCNTIEYRHDGKIETCNAAVIVNAAGPWVRQVLSRIKPAPSQLDIELVQGTHVIVPGTLMQGIYYVEAQDKRAVFVMPWQGNILVGTTESIYQGDPADVRPLPQEIAYLMETFSRYFPRYRPGQPILGAIAGLRVLPSSEDGTENSAVSVNARLRDTILHFDWRNHPRLLTVYGGKLTTYRLTAERVMAHLASVLPVREKIADTRHLKLT</sequence>
<comment type="cofactor">
    <cofactor evidence="1">
        <name>FAD</name>
        <dbReference type="ChEBI" id="CHEBI:57692"/>
    </cofactor>
</comment>
<dbReference type="Gene3D" id="3.50.50.60">
    <property type="entry name" value="FAD/NAD(P)-binding domain"/>
    <property type="match status" value="1"/>
</dbReference>
<dbReference type="InterPro" id="IPR036188">
    <property type="entry name" value="FAD/NAD-bd_sf"/>
</dbReference>
<dbReference type="Gene3D" id="3.30.9.10">
    <property type="entry name" value="D-Amino Acid Oxidase, subunit A, domain 2"/>
    <property type="match status" value="1"/>
</dbReference>
<dbReference type="InterPro" id="IPR006076">
    <property type="entry name" value="FAD-dep_OxRdtase"/>
</dbReference>
<keyword evidence="4" id="KW-0274">FAD</keyword>
<dbReference type="PANTHER" id="PTHR11985:SF15">
    <property type="entry name" value="GLYCEROL-3-PHOSPHATE DEHYDROGENASE, MITOCHONDRIAL"/>
    <property type="match status" value="1"/>
</dbReference>
<gene>
    <name evidence="7" type="ORF">EBAPG3_010020</name>
</gene>
<reference evidence="7 8" key="1">
    <citation type="journal article" date="2015" name="Int. J. Syst. Evol. Microbiol.">
        <title>Nitrosospira lacus sp. nov., a psychrotolerant, ammonia-oxidizing bacterium from sandy lake sediment.</title>
        <authorList>
            <person name="Urakawa H."/>
            <person name="Garcia J.C."/>
            <person name="Nielsen J.L."/>
            <person name="Le V.Q."/>
            <person name="Kozlowski J.A."/>
            <person name="Stein L.Y."/>
            <person name="Lim C.K."/>
            <person name="Pommerening-Roser A."/>
            <person name="Martens-Habbena W."/>
            <person name="Stahl D.A."/>
            <person name="Klotz M.G."/>
        </authorList>
    </citation>
    <scope>NUCLEOTIDE SEQUENCE [LARGE SCALE GENOMIC DNA]</scope>
    <source>
        <strain evidence="7 8">APG3</strain>
    </source>
</reference>
<dbReference type="InterPro" id="IPR000447">
    <property type="entry name" value="G3P_DH_FAD-dep"/>
</dbReference>
<dbReference type="GO" id="GO:0004368">
    <property type="term" value="F:glycerol-3-phosphate dehydrogenase (quinone) activity"/>
    <property type="evidence" value="ECO:0007669"/>
    <property type="project" value="InterPro"/>
</dbReference>
<comment type="similarity">
    <text evidence="2">Belongs to the FAD-dependent glycerol-3-phosphate dehydrogenase family.</text>
</comment>
<dbReference type="eggNOG" id="COG0578">
    <property type="taxonomic scope" value="Bacteria"/>
</dbReference>
<evidence type="ECO:0000256" key="4">
    <source>
        <dbReference type="ARBA" id="ARBA00022827"/>
    </source>
</evidence>
<dbReference type="Proteomes" id="UP000012179">
    <property type="component" value="Chromosome"/>
</dbReference>
<evidence type="ECO:0000256" key="2">
    <source>
        <dbReference type="ARBA" id="ARBA00007330"/>
    </source>
</evidence>
<dbReference type="EMBL" id="CP021106">
    <property type="protein sequence ID" value="ARO88081.1"/>
    <property type="molecule type" value="Genomic_DNA"/>
</dbReference>
<organism evidence="7 8">
    <name type="scientific">Nitrosospira lacus</name>
    <dbReference type="NCBI Taxonomy" id="1288494"/>
    <lineage>
        <taxon>Bacteria</taxon>
        <taxon>Pseudomonadati</taxon>
        <taxon>Pseudomonadota</taxon>
        <taxon>Betaproteobacteria</taxon>
        <taxon>Nitrosomonadales</taxon>
        <taxon>Nitrosomonadaceae</taxon>
        <taxon>Nitrosospira</taxon>
    </lineage>
</organism>
<dbReference type="SUPFAM" id="SSF54373">
    <property type="entry name" value="FAD-linked reductases, C-terminal domain"/>
    <property type="match status" value="1"/>
</dbReference>
<dbReference type="PRINTS" id="PR01001">
    <property type="entry name" value="FADG3PDH"/>
</dbReference>
<evidence type="ECO:0000256" key="1">
    <source>
        <dbReference type="ARBA" id="ARBA00001974"/>
    </source>
</evidence>
<feature type="domain" description="FAD dependent oxidoreductase" evidence="6">
    <location>
        <begin position="6"/>
        <end position="365"/>
    </location>
</feature>
<keyword evidence="3" id="KW-0285">Flavoprotein</keyword>
<dbReference type="KEGG" id="nlc:EBAPG3_010020"/>
<dbReference type="GO" id="GO:0046168">
    <property type="term" value="P:glycerol-3-phosphate catabolic process"/>
    <property type="evidence" value="ECO:0007669"/>
    <property type="project" value="TreeGrafter"/>
</dbReference>
<dbReference type="RefSeq" id="WP_004178606.1">
    <property type="nucleotide sequence ID" value="NZ_CP021106.3"/>
</dbReference>
<dbReference type="OrthoDB" id="9766796at2"/>
<dbReference type="SUPFAM" id="SSF51905">
    <property type="entry name" value="FAD/NAD(P)-binding domain"/>
    <property type="match status" value="1"/>
</dbReference>
<dbReference type="AlphaFoldDB" id="A0A1W6SQL7"/>
<accession>A0A1W6SQL7</accession>
<evidence type="ECO:0000313" key="7">
    <source>
        <dbReference type="EMBL" id="ARO88081.1"/>
    </source>
</evidence>
<protein>
    <recommendedName>
        <fullName evidence="6">FAD dependent oxidoreductase domain-containing protein</fullName>
    </recommendedName>
</protein>
<evidence type="ECO:0000313" key="8">
    <source>
        <dbReference type="Proteomes" id="UP000012179"/>
    </source>
</evidence>
<keyword evidence="8" id="KW-1185">Reference proteome</keyword>
<proteinExistence type="inferred from homology"/>